<organism evidence="2 3">
    <name type="scientific">Bimuria novae-zelandiae CBS 107.79</name>
    <dbReference type="NCBI Taxonomy" id="1447943"/>
    <lineage>
        <taxon>Eukaryota</taxon>
        <taxon>Fungi</taxon>
        <taxon>Dikarya</taxon>
        <taxon>Ascomycota</taxon>
        <taxon>Pezizomycotina</taxon>
        <taxon>Dothideomycetes</taxon>
        <taxon>Pleosporomycetidae</taxon>
        <taxon>Pleosporales</taxon>
        <taxon>Massarineae</taxon>
        <taxon>Didymosphaeriaceae</taxon>
        <taxon>Bimuria</taxon>
    </lineage>
</organism>
<name>A0A6A5VT67_9PLEO</name>
<dbReference type="OrthoDB" id="5326588at2759"/>
<feature type="region of interest" description="Disordered" evidence="1">
    <location>
        <begin position="891"/>
        <end position="937"/>
    </location>
</feature>
<protein>
    <submittedName>
        <fullName evidence="2">Uncharacterized protein</fullName>
    </submittedName>
</protein>
<gene>
    <name evidence="2" type="ORF">BU23DRAFT_595428</name>
</gene>
<keyword evidence="3" id="KW-1185">Reference proteome</keyword>
<reference evidence="2" key="1">
    <citation type="journal article" date="2020" name="Stud. Mycol.">
        <title>101 Dothideomycetes genomes: a test case for predicting lifestyles and emergence of pathogens.</title>
        <authorList>
            <person name="Haridas S."/>
            <person name="Albert R."/>
            <person name="Binder M."/>
            <person name="Bloem J."/>
            <person name="Labutti K."/>
            <person name="Salamov A."/>
            <person name="Andreopoulos B."/>
            <person name="Baker S."/>
            <person name="Barry K."/>
            <person name="Bills G."/>
            <person name="Bluhm B."/>
            <person name="Cannon C."/>
            <person name="Castanera R."/>
            <person name="Culley D."/>
            <person name="Daum C."/>
            <person name="Ezra D."/>
            <person name="Gonzalez J."/>
            <person name="Henrissat B."/>
            <person name="Kuo A."/>
            <person name="Liang C."/>
            <person name="Lipzen A."/>
            <person name="Lutzoni F."/>
            <person name="Magnuson J."/>
            <person name="Mondo S."/>
            <person name="Nolan M."/>
            <person name="Ohm R."/>
            <person name="Pangilinan J."/>
            <person name="Park H.-J."/>
            <person name="Ramirez L."/>
            <person name="Alfaro M."/>
            <person name="Sun H."/>
            <person name="Tritt A."/>
            <person name="Yoshinaga Y."/>
            <person name="Zwiers L.-H."/>
            <person name="Turgeon B."/>
            <person name="Goodwin S."/>
            <person name="Spatafora J."/>
            <person name="Crous P."/>
            <person name="Grigoriev I."/>
        </authorList>
    </citation>
    <scope>NUCLEOTIDE SEQUENCE</scope>
    <source>
        <strain evidence="2">CBS 107.79</strain>
    </source>
</reference>
<sequence length="1389" mass="161547">MAAAICRARLLSDLSAQTPCDQEATSSVGRLCAFHSRQCQAMYQGYKKRNLELDDLAKNQPPFLANTKTSIVVQEFKDVEDEATLQNLHDYLFKRYILLDRVIKARKLHHSHFYAVDMDYGHEKYLTKLLNDKHVIARALERLSKRSAEVVHQKKEWLGWVKARQEEEESQRENESKKVKLEALLLKRYQKKLQHHQQEIKAKENKEREEEFLHTAYEQRLAGISKEEHDDWDPVQDVFGYERGNYVDLIKFFLMLQDQEVPATSKVDSMAAAGPSAGVPEPEEKTLSKSAKKRAKKADAQAKKLDGPLEQASDDKGSNTIDMETKAQMRDRLREPVRFERPIGFYTTSPVGPAGINAETKPIPEDELETLLEEVAEVKHLLFCRLLLSHAILLPIALRSDGIEDFLTNEDVTREHLRDLCLKLERPRLQDVRDACADFVRGEDGVADEPDTDELEEDDEESKKRKITDEYALKFKDKTRLPKKYQTKRGKAAKNAKIERMIWGKEVKDAIVGFDDVLEEADYKRKRTRIKVCGRYMYDYPSERALGRGGWYHFSVIAKDSSLFDAIKLCRNWNEFFELNILCLYHYFPAPKWTRFVGDIMRQQLLQLGFIPYFVGNHAEKVTRYFQTGSRGMARRSHQFTEMRNFICGSIKMDDAVSRRFIQYLSMETWNVRALVRDRKTGRVLIQPPEEELWLLREKAGWGRAIKNEFEVLLEVGPEFFKTVENARKWHFGFDEYYDVYIWDAAPGSSYFVLQRRLEEILARAIRVKDVKDMFKICAPIFETITMEKDTHRVRSIKPGEDVESMWDFFKANAQAFQYRPKNPQDMKKGLDPAFIYTEADAIEDAILFPEEGTGEMNDHVFRANPSTIEMFEKKPTANLRQFAQDLVSKKELSADDSLGSDDDYEGLEAVEDDGDKDWEEEGTELEKGPDSNDEYEFANPEDVENVLQTLENRFRSMTINTEDDPDYYLSIFKCPASTTYIPASIRNHPADLMAIMRLSMRRMKEYRTDDQAIEADLFCMIDREKSKIFKHCWHQGDLSHNALKKEIQWRGMVSVMDDFVMNSLNAGPFELCKFMGMAHQFTQEPRIVDDAFNAYAAVALFFDTEAFLDSETGEIFKGSKFIDQAERAKDVPDRRTHRSNKTMPTFFWAEWDRLLKDNNRGIGDEISIYPLEWRKAMRSAIIRLFKAGIIGNSYCGESDGVAIAAAEPNRPLDLYIDYRVGMPDPSVISHLTDPTPLDRAYLLDKAHAFLEEHPNACFSALRMWSAPHFYPLMLGIDNRKMVSFLDDRERLWEFRFIPKDMPYSEWSVHLQLSQRIKPYRKVLTEEKVIVAKDLILVMGKDKAECRRLSEGVTWAVTTRPWRLEIDFWRSFVGVDFEFLEGLDEKWLE</sequence>
<feature type="region of interest" description="Disordered" evidence="1">
    <location>
        <begin position="443"/>
        <end position="464"/>
    </location>
</feature>
<evidence type="ECO:0000256" key="1">
    <source>
        <dbReference type="SAM" id="MobiDB-lite"/>
    </source>
</evidence>
<evidence type="ECO:0000313" key="2">
    <source>
        <dbReference type="EMBL" id="KAF1978912.1"/>
    </source>
</evidence>
<feature type="compositionally biased region" description="Acidic residues" evidence="1">
    <location>
        <begin position="899"/>
        <end position="924"/>
    </location>
</feature>
<feature type="region of interest" description="Disordered" evidence="1">
    <location>
        <begin position="267"/>
        <end position="319"/>
    </location>
</feature>
<dbReference type="EMBL" id="ML976659">
    <property type="protein sequence ID" value="KAF1978912.1"/>
    <property type="molecule type" value="Genomic_DNA"/>
</dbReference>
<evidence type="ECO:0000313" key="3">
    <source>
        <dbReference type="Proteomes" id="UP000800036"/>
    </source>
</evidence>
<feature type="compositionally biased region" description="Acidic residues" evidence="1">
    <location>
        <begin position="445"/>
        <end position="460"/>
    </location>
</feature>
<feature type="compositionally biased region" description="Basic and acidic residues" evidence="1">
    <location>
        <begin position="297"/>
        <end position="319"/>
    </location>
</feature>
<dbReference type="Proteomes" id="UP000800036">
    <property type="component" value="Unassembled WGS sequence"/>
</dbReference>
<proteinExistence type="predicted"/>
<accession>A0A6A5VT67</accession>